<dbReference type="PANTHER" id="PTHR42718">
    <property type="entry name" value="MAJOR FACILITATOR SUPERFAMILY MULTIDRUG TRANSPORTER MFSC"/>
    <property type="match status" value="1"/>
</dbReference>
<evidence type="ECO:0000259" key="7">
    <source>
        <dbReference type="PROSITE" id="PS50850"/>
    </source>
</evidence>
<evidence type="ECO:0000256" key="1">
    <source>
        <dbReference type="ARBA" id="ARBA00004141"/>
    </source>
</evidence>
<comment type="subcellular location">
    <subcellularLocation>
        <location evidence="1">Membrane</location>
        <topology evidence="1">Multi-pass membrane protein</topology>
    </subcellularLocation>
</comment>
<evidence type="ECO:0000313" key="8">
    <source>
        <dbReference type="EMBL" id="PMS38653.1"/>
    </source>
</evidence>
<dbReference type="RefSeq" id="WP_018439385.1">
    <property type="nucleotide sequence ID" value="NZ_KB890165.1"/>
</dbReference>
<feature type="transmembrane region" description="Helical" evidence="6">
    <location>
        <begin position="284"/>
        <end position="307"/>
    </location>
</feature>
<keyword evidence="3 6" id="KW-0812">Transmembrane</keyword>
<gene>
    <name evidence="8" type="ORF">C0Z20_01980</name>
</gene>
<evidence type="ECO:0000256" key="4">
    <source>
        <dbReference type="ARBA" id="ARBA00022989"/>
    </source>
</evidence>
<feature type="transmembrane region" description="Helical" evidence="6">
    <location>
        <begin position="144"/>
        <end position="171"/>
    </location>
</feature>
<dbReference type="InterPro" id="IPR011701">
    <property type="entry name" value="MFS"/>
</dbReference>
<name>A0A2N7XA68_9BURK</name>
<dbReference type="Gene3D" id="1.20.1250.20">
    <property type="entry name" value="MFS general substrate transporter like domains"/>
    <property type="match status" value="1"/>
</dbReference>
<feature type="transmembrane region" description="Helical" evidence="6">
    <location>
        <begin position="319"/>
        <end position="340"/>
    </location>
</feature>
<keyword evidence="9" id="KW-1185">Reference proteome</keyword>
<dbReference type="STRING" id="863227.GCA_000373005_00858"/>
<proteinExistence type="predicted"/>
<keyword evidence="4 6" id="KW-1133">Transmembrane helix</keyword>
<evidence type="ECO:0000256" key="6">
    <source>
        <dbReference type="SAM" id="Phobius"/>
    </source>
</evidence>
<evidence type="ECO:0000256" key="2">
    <source>
        <dbReference type="ARBA" id="ARBA00022448"/>
    </source>
</evidence>
<accession>A0A2N7XA68</accession>
<protein>
    <submittedName>
        <fullName evidence="8">MFS transporter</fullName>
    </submittedName>
</protein>
<dbReference type="InterPro" id="IPR036259">
    <property type="entry name" value="MFS_trans_sf"/>
</dbReference>
<dbReference type="Pfam" id="PF07690">
    <property type="entry name" value="MFS_1"/>
    <property type="match status" value="1"/>
</dbReference>
<keyword evidence="2" id="KW-0813">Transport</keyword>
<organism evidence="8 9">
    <name type="scientific">Trinickia symbiotica</name>
    <dbReference type="NCBI Taxonomy" id="863227"/>
    <lineage>
        <taxon>Bacteria</taxon>
        <taxon>Pseudomonadati</taxon>
        <taxon>Pseudomonadota</taxon>
        <taxon>Betaproteobacteria</taxon>
        <taxon>Burkholderiales</taxon>
        <taxon>Burkholderiaceae</taxon>
        <taxon>Trinickia</taxon>
    </lineage>
</organism>
<dbReference type="CDD" id="cd17321">
    <property type="entry name" value="MFS_MMR_MDR_like"/>
    <property type="match status" value="1"/>
</dbReference>
<dbReference type="PROSITE" id="PS50850">
    <property type="entry name" value="MFS"/>
    <property type="match status" value="1"/>
</dbReference>
<feature type="transmembrane region" description="Helical" evidence="6">
    <location>
        <begin position="111"/>
        <end position="132"/>
    </location>
</feature>
<feature type="transmembrane region" description="Helical" evidence="6">
    <location>
        <begin position="86"/>
        <end position="105"/>
    </location>
</feature>
<dbReference type="Gene3D" id="1.20.1720.10">
    <property type="entry name" value="Multidrug resistance protein D"/>
    <property type="match status" value="1"/>
</dbReference>
<feature type="transmembrane region" description="Helical" evidence="6">
    <location>
        <begin position="216"/>
        <end position="234"/>
    </location>
</feature>
<evidence type="ECO:0000256" key="3">
    <source>
        <dbReference type="ARBA" id="ARBA00022692"/>
    </source>
</evidence>
<feature type="transmembrane region" description="Helical" evidence="6">
    <location>
        <begin position="246"/>
        <end position="263"/>
    </location>
</feature>
<keyword evidence="5 6" id="KW-0472">Membrane</keyword>
<dbReference type="SUPFAM" id="SSF103473">
    <property type="entry name" value="MFS general substrate transporter"/>
    <property type="match status" value="1"/>
</dbReference>
<evidence type="ECO:0000256" key="5">
    <source>
        <dbReference type="ARBA" id="ARBA00023136"/>
    </source>
</evidence>
<feature type="transmembrane region" description="Helical" evidence="6">
    <location>
        <begin position="446"/>
        <end position="465"/>
    </location>
</feature>
<dbReference type="EMBL" id="PNYC01000001">
    <property type="protein sequence ID" value="PMS38653.1"/>
    <property type="molecule type" value="Genomic_DNA"/>
</dbReference>
<dbReference type="GO" id="GO:0016020">
    <property type="term" value="C:membrane"/>
    <property type="evidence" value="ECO:0007669"/>
    <property type="project" value="UniProtKB-SubCell"/>
</dbReference>
<reference evidence="8 9" key="1">
    <citation type="submission" date="2018-01" db="EMBL/GenBank/DDBJ databases">
        <title>Whole genome analyses suggest that Burkholderia sensu lato contains two further novel genera in the rhizoxinica-symbiotica group Mycetohabitans gen. nov., and Trinickia gen. nov.: implications for the evolution of diazotrophy and nodulation in the Burkholderiaceae.</title>
        <authorList>
            <person name="Estrada-de los Santos P."/>
            <person name="Palmer M."/>
            <person name="Chavez-Ramirez B."/>
            <person name="Beukes C."/>
            <person name="Steenkamp E.T."/>
            <person name="Hirsch A.M."/>
            <person name="Manyaka P."/>
            <person name="Maluk M."/>
            <person name="Lafos M."/>
            <person name="Crook M."/>
            <person name="Gross E."/>
            <person name="Simon M.F."/>
            <person name="Bueno dos Reis Junior F."/>
            <person name="Poole P.S."/>
            <person name="Venter S.N."/>
            <person name="James E.K."/>
        </authorList>
    </citation>
    <scope>NUCLEOTIDE SEQUENCE [LARGE SCALE GENOMIC DNA]</scope>
    <source>
        <strain evidence="8 9">JPY 581</strain>
    </source>
</reference>
<feature type="transmembrane region" description="Helical" evidence="6">
    <location>
        <begin position="372"/>
        <end position="398"/>
    </location>
</feature>
<dbReference type="InterPro" id="IPR020846">
    <property type="entry name" value="MFS_dom"/>
</dbReference>
<dbReference type="PANTHER" id="PTHR42718:SF9">
    <property type="entry name" value="MAJOR FACILITATOR SUPERFAMILY MULTIDRUG TRANSPORTER MFSC"/>
    <property type="match status" value="1"/>
</dbReference>
<feature type="domain" description="Major facilitator superfamily (MFS) profile" evidence="7">
    <location>
        <begin position="20"/>
        <end position="470"/>
    </location>
</feature>
<feature type="transmembrane region" description="Helical" evidence="6">
    <location>
        <begin position="54"/>
        <end position="74"/>
    </location>
</feature>
<dbReference type="GO" id="GO:0022857">
    <property type="term" value="F:transmembrane transporter activity"/>
    <property type="evidence" value="ECO:0007669"/>
    <property type="project" value="InterPro"/>
</dbReference>
<sequence>MNTLTPLQATARFTPTIARILATVSIAFVVTQLDVTIVNIALPSIGNQLHAPVASLQWIVDAYTLAFAVLMLSAGVLGDRYGARRLFSAGLALFALASLACGLAPNAPALVAARAVQGAAAAAMLPNSLALLNRSCGHHPHLRARAVGLWTASGAVSIAAGPVLGGLLIAAFGWRSIFLVNLPICALGLLATFAWVPNEREETSRRRTSGTVGIDVPGQCAAIVALTAFTGAVIESQPLGGGSPWIVGALAAAMLACIVFVVIEMRSKAPMVPLSLLRDATISAAVVFGVCVNLAYYGTVFVLSLYLQRAHGETPLTAGLAFLPLTGGFLVSNVVSGWVVARRGPRFPMMLGAAIGALGYGLLHTARADSSYAALVVPFLLIPAGMGLAVPAMTTAILASVEPHRAGTASAVLNTARQAGGAVGVAAFGALASGTGTQAVVTGLQASAAISAALLIAGMLASILVHPEGHARGELAGAPARHGAHEPQGR</sequence>
<feature type="transmembrane region" description="Helical" evidence="6">
    <location>
        <begin position="347"/>
        <end position="366"/>
    </location>
</feature>
<dbReference type="AlphaFoldDB" id="A0A2N7XA68"/>
<comment type="caution">
    <text evidence="8">The sequence shown here is derived from an EMBL/GenBank/DDBJ whole genome shotgun (WGS) entry which is preliminary data.</text>
</comment>
<dbReference type="OrthoDB" id="9807274at2"/>
<feature type="transmembrane region" description="Helical" evidence="6">
    <location>
        <begin position="177"/>
        <end position="196"/>
    </location>
</feature>
<dbReference type="Proteomes" id="UP000235777">
    <property type="component" value="Unassembled WGS sequence"/>
</dbReference>
<feature type="transmembrane region" description="Helical" evidence="6">
    <location>
        <begin position="419"/>
        <end position="440"/>
    </location>
</feature>
<evidence type="ECO:0000313" key="9">
    <source>
        <dbReference type="Proteomes" id="UP000235777"/>
    </source>
</evidence>
<feature type="transmembrane region" description="Helical" evidence="6">
    <location>
        <begin position="20"/>
        <end position="42"/>
    </location>
</feature>